<dbReference type="AlphaFoldDB" id="A0A8H4ABA1"/>
<evidence type="ECO:0000313" key="2">
    <source>
        <dbReference type="Proteomes" id="UP000439903"/>
    </source>
</evidence>
<dbReference type="OrthoDB" id="10444857at2759"/>
<dbReference type="Proteomes" id="UP000439903">
    <property type="component" value="Unassembled WGS sequence"/>
</dbReference>
<sequence length="80" mass="9447">MDEAITTHLLNLTKNRYTKWKNKCKTLENDLLLANVQLDNKWGINVLAGHAHRVRAHGLWETCFKGDAKDWYERALRRKN</sequence>
<organism evidence="1 2">
    <name type="scientific">Gigaspora margarita</name>
    <dbReference type="NCBI Taxonomy" id="4874"/>
    <lineage>
        <taxon>Eukaryota</taxon>
        <taxon>Fungi</taxon>
        <taxon>Fungi incertae sedis</taxon>
        <taxon>Mucoromycota</taxon>
        <taxon>Glomeromycotina</taxon>
        <taxon>Glomeromycetes</taxon>
        <taxon>Diversisporales</taxon>
        <taxon>Gigasporaceae</taxon>
        <taxon>Gigaspora</taxon>
    </lineage>
</organism>
<comment type="caution">
    <text evidence="1">The sequence shown here is derived from an EMBL/GenBank/DDBJ whole genome shotgun (WGS) entry which is preliminary data.</text>
</comment>
<reference evidence="1 2" key="1">
    <citation type="journal article" date="2019" name="Environ. Microbiol.">
        <title>At the nexus of three kingdoms: the genome of the mycorrhizal fungus Gigaspora margarita provides insights into plant, endobacterial and fungal interactions.</title>
        <authorList>
            <person name="Venice F."/>
            <person name="Ghignone S."/>
            <person name="Salvioli di Fossalunga A."/>
            <person name="Amselem J."/>
            <person name="Novero M."/>
            <person name="Xianan X."/>
            <person name="Sedzielewska Toro K."/>
            <person name="Morin E."/>
            <person name="Lipzen A."/>
            <person name="Grigoriev I.V."/>
            <person name="Henrissat B."/>
            <person name="Martin F.M."/>
            <person name="Bonfante P."/>
        </authorList>
    </citation>
    <scope>NUCLEOTIDE SEQUENCE [LARGE SCALE GENOMIC DNA]</scope>
    <source>
        <strain evidence="1 2">BEG34</strain>
    </source>
</reference>
<evidence type="ECO:0000313" key="1">
    <source>
        <dbReference type="EMBL" id="KAF0473307.1"/>
    </source>
</evidence>
<protein>
    <submittedName>
        <fullName evidence="1">Uncharacterized protein</fullName>
    </submittedName>
</protein>
<dbReference type="EMBL" id="WTPW01000868">
    <property type="protein sequence ID" value="KAF0473307.1"/>
    <property type="molecule type" value="Genomic_DNA"/>
</dbReference>
<keyword evidence="2" id="KW-1185">Reference proteome</keyword>
<accession>A0A8H4ABA1</accession>
<proteinExistence type="predicted"/>
<gene>
    <name evidence="1" type="ORF">F8M41_024900</name>
</gene>
<name>A0A8H4ABA1_GIGMA</name>